<dbReference type="AlphaFoldDB" id="A0A975DJ94"/>
<protein>
    <recommendedName>
        <fullName evidence="4">Methyl-accepting transducer domain-containing protein</fullName>
    </recommendedName>
</protein>
<gene>
    <name evidence="5" type="ORF">J5O05_04430</name>
</gene>
<dbReference type="Proteomes" id="UP000664904">
    <property type="component" value="Chromosome"/>
</dbReference>
<dbReference type="PROSITE" id="PS50111">
    <property type="entry name" value="CHEMOTAXIS_TRANSDUC_2"/>
    <property type="match status" value="1"/>
</dbReference>
<dbReference type="Pfam" id="PF00015">
    <property type="entry name" value="MCPsignal"/>
    <property type="match status" value="1"/>
</dbReference>
<evidence type="ECO:0000259" key="4">
    <source>
        <dbReference type="PROSITE" id="PS50111"/>
    </source>
</evidence>
<dbReference type="Gene3D" id="1.10.287.950">
    <property type="entry name" value="Methyl-accepting chemotaxis protein"/>
    <property type="match status" value="1"/>
</dbReference>
<dbReference type="PANTHER" id="PTHR32089">
    <property type="entry name" value="METHYL-ACCEPTING CHEMOTAXIS PROTEIN MCPB"/>
    <property type="match status" value="1"/>
</dbReference>
<dbReference type="InterPro" id="IPR004089">
    <property type="entry name" value="MCPsignal_dom"/>
</dbReference>
<dbReference type="RefSeq" id="WP_208843762.1">
    <property type="nucleotide sequence ID" value="NZ_CP072133.1"/>
</dbReference>
<dbReference type="GO" id="GO:0007165">
    <property type="term" value="P:signal transduction"/>
    <property type="evidence" value="ECO:0007669"/>
    <property type="project" value="UniProtKB-KW"/>
</dbReference>
<dbReference type="EMBL" id="CP072133">
    <property type="protein sequence ID" value="QTH72140.1"/>
    <property type="molecule type" value="Genomic_DNA"/>
</dbReference>
<keyword evidence="2 3" id="KW-0807">Transducer</keyword>
<sequence>MSATASEVAGQASRTADLANEATLSVKEGDVSVAQTEQVVTTLSTSMIEACELMVQLEKSSTSINSIVEVIRNISEQTNLLALNAAIEAARAGEQGRGFAVVADEVRNLASRTQASTVEIQGIISETHWVYPAGCDCDESKPRNGRKLQAKRRRCKSKT</sequence>
<evidence type="ECO:0000256" key="1">
    <source>
        <dbReference type="ARBA" id="ARBA00004370"/>
    </source>
</evidence>
<name>A0A975DJ94_9GAMM</name>
<feature type="domain" description="Methyl-accepting transducer" evidence="4">
    <location>
        <begin position="1"/>
        <end position="127"/>
    </location>
</feature>
<dbReference type="GO" id="GO:0016020">
    <property type="term" value="C:membrane"/>
    <property type="evidence" value="ECO:0007669"/>
    <property type="project" value="UniProtKB-SubCell"/>
</dbReference>
<evidence type="ECO:0000313" key="6">
    <source>
        <dbReference type="Proteomes" id="UP000664904"/>
    </source>
</evidence>
<comment type="subcellular location">
    <subcellularLocation>
        <location evidence="1">Membrane</location>
    </subcellularLocation>
</comment>
<dbReference type="GO" id="GO:0006935">
    <property type="term" value="P:chemotaxis"/>
    <property type="evidence" value="ECO:0007669"/>
    <property type="project" value="UniProtKB-ARBA"/>
</dbReference>
<proteinExistence type="predicted"/>
<organism evidence="5 6">
    <name type="scientific">Pseudoalteromonas xiamenensis</name>
    <dbReference type="NCBI Taxonomy" id="882626"/>
    <lineage>
        <taxon>Bacteria</taxon>
        <taxon>Pseudomonadati</taxon>
        <taxon>Pseudomonadota</taxon>
        <taxon>Gammaproteobacteria</taxon>
        <taxon>Alteromonadales</taxon>
        <taxon>Pseudoalteromonadaceae</taxon>
        <taxon>Pseudoalteromonas</taxon>
    </lineage>
</organism>
<evidence type="ECO:0000256" key="3">
    <source>
        <dbReference type="PROSITE-ProRule" id="PRU00284"/>
    </source>
</evidence>
<dbReference type="PANTHER" id="PTHR32089:SF33">
    <property type="entry name" value="TOXIN COREGULATED PILUS BIOSYNTHESIS PROTEIN I"/>
    <property type="match status" value="1"/>
</dbReference>
<dbReference type="SMART" id="SM00283">
    <property type="entry name" value="MA"/>
    <property type="match status" value="1"/>
</dbReference>
<keyword evidence="6" id="KW-1185">Reference proteome</keyword>
<accession>A0A975DJ94</accession>
<evidence type="ECO:0000256" key="2">
    <source>
        <dbReference type="ARBA" id="ARBA00023224"/>
    </source>
</evidence>
<reference evidence="5" key="1">
    <citation type="submission" date="2021-03" db="EMBL/GenBank/DDBJ databases">
        <title>Complete Genome of Pseudoalteromonas xiamenensis STKMTI.2, a new potential marine bacterium producing anti-Vibrio compounds.</title>
        <authorList>
            <person name="Handayani D.P."/>
            <person name="Isnansetyo A."/>
            <person name="Istiqomah I."/>
            <person name="Jumina J."/>
        </authorList>
    </citation>
    <scope>NUCLEOTIDE SEQUENCE</scope>
    <source>
        <strain evidence="5">STKMTI.2</strain>
    </source>
</reference>
<dbReference type="KEGG" id="pxi:J5O05_04430"/>
<dbReference type="SUPFAM" id="SSF58104">
    <property type="entry name" value="Methyl-accepting chemotaxis protein (MCP) signaling domain"/>
    <property type="match status" value="1"/>
</dbReference>
<evidence type="ECO:0000313" key="5">
    <source>
        <dbReference type="EMBL" id="QTH72140.1"/>
    </source>
</evidence>